<evidence type="ECO:0000313" key="3">
    <source>
        <dbReference type="Proteomes" id="UP001469553"/>
    </source>
</evidence>
<evidence type="ECO:0000313" key="2">
    <source>
        <dbReference type="EMBL" id="MEQ2296831.1"/>
    </source>
</evidence>
<reference evidence="2 3" key="1">
    <citation type="submission" date="2021-06" db="EMBL/GenBank/DDBJ databases">
        <authorList>
            <person name="Palmer J.M."/>
        </authorList>
    </citation>
    <scope>NUCLEOTIDE SEQUENCE [LARGE SCALE GENOMIC DNA]</scope>
    <source>
        <strain evidence="2 3">AS_MEX2019</strain>
        <tissue evidence="2">Muscle</tissue>
    </source>
</reference>
<gene>
    <name evidence="2" type="ORF">AMECASPLE_028421</name>
</gene>
<feature type="region of interest" description="Disordered" evidence="1">
    <location>
        <begin position="45"/>
        <end position="73"/>
    </location>
</feature>
<name>A0ABV0YSS2_9TELE</name>
<proteinExistence type="predicted"/>
<organism evidence="2 3">
    <name type="scientific">Ameca splendens</name>
    <dbReference type="NCBI Taxonomy" id="208324"/>
    <lineage>
        <taxon>Eukaryota</taxon>
        <taxon>Metazoa</taxon>
        <taxon>Chordata</taxon>
        <taxon>Craniata</taxon>
        <taxon>Vertebrata</taxon>
        <taxon>Euteleostomi</taxon>
        <taxon>Actinopterygii</taxon>
        <taxon>Neopterygii</taxon>
        <taxon>Teleostei</taxon>
        <taxon>Neoteleostei</taxon>
        <taxon>Acanthomorphata</taxon>
        <taxon>Ovalentaria</taxon>
        <taxon>Atherinomorphae</taxon>
        <taxon>Cyprinodontiformes</taxon>
        <taxon>Goodeidae</taxon>
        <taxon>Ameca</taxon>
    </lineage>
</organism>
<dbReference type="Proteomes" id="UP001469553">
    <property type="component" value="Unassembled WGS sequence"/>
</dbReference>
<keyword evidence="3" id="KW-1185">Reference proteome</keyword>
<sequence length="73" mass="7410">MPRQAFHLALSGSLTALAGVSEHTLAGISFQCLIRHSSSCLDAWSGGAPSSSDLSSAIHASSGITQASRNSPN</sequence>
<feature type="compositionally biased region" description="Low complexity" evidence="1">
    <location>
        <begin position="45"/>
        <end position="63"/>
    </location>
</feature>
<feature type="compositionally biased region" description="Polar residues" evidence="1">
    <location>
        <begin position="64"/>
        <end position="73"/>
    </location>
</feature>
<dbReference type="EMBL" id="JAHRIP010040748">
    <property type="protein sequence ID" value="MEQ2296831.1"/>
    <property type="molecule type" value="Genomic_DNA"/>
</dbReference>
<evidence type="ECO:0008006" key="4">
    <source>
        <dbReference type="Google" id="ProtNLM"/>
    </source>
</evidence>
<accession>A0ABV0YSS2</accession>
<comment type="caution">
    <text evidence="2">The sequence shown here is derived from an EMBL/GenBank/DDBJ whole genome shotgun (WGS) entry which is preliminary data.</text>
</comment>
<protein>
    <recommendedName>
        <fullName evidence="4">Secreted protein</fullName>
    </recommendedName>
</protein>
<evidence type="ECO:0000256" key="1">
    <source>
        <dbReference type="SAM" id="MobiDB-lite"/>
    </source>
</evidence>